<keyword evidence="1" id="KW-1133">Transmembrane helix</keyword>
<dbReference type="GO" id="GO:0016301">
    <property type="term" value="F:kinase activity"/>
    <property type="evidence" value="ECO:0007669"/>
    <property type="project" value="UniProtKB-KW"/>
</dbReference>
<dbReference type="RefSeq" id="WP_111277380.1">
    <property type="nucleotide sequence ID" value="NZ_QFYS01000009.1"/>
</dbReference>
<keyword evidence="1" id="KW-0472">Membrane</keyword>
<dbReference type="AlphaFoldDB" id="A0A328BD68"/>
<evidence type="ECO:0000313" key="3">
    <source>
        <dbReference type="EMBL" id="RAK63038.1"/>
    </source>
</evidence>
<dbReference type="Gene3D" id="6.10.340.10">
    <property type="match status" value="1"/>
</dbReference>
<dbReference type="InterPro" id="IPR003660">
    <property type="entry name" value="HAMP_dom"/>
</dbReference>
<keyword evidence="3" id="KW-0808">Transferase</keyword>
<comment type="caution">
    <text evidence="3">The sequence shown here is derived from an EMBL/GenBank/DDBJ whole genome shotgun (WGS) entry which is preliminary data.</text>
</comment>
<dbReference type="PROSITE" id="PS50885">
    <property type="entry name" value="HAMP"/>
    <property type="match status" value="1"/>
</dbReference>
<dbReference type="GO" id="GO:0007165">
    <property type="term" value="P:signal transduction"/>
    <property type="evidence" value="ECO:0007669"/>
    <property type="project" value="InterPro"/>
</dbReference>
<evidence type="ECO:0000313" key="4">
    <source>
        <dbReference type="Proteomes" id="UP000249524"/>
    </source>
</evidence>
<dbReference type="EMBL" id="QFYS01000009">
    <property type="protein sequence ID" value="RAK63038.1"/>
    <property type="molecule type" value="Genomic_DNA"/>
</dbReference>
<accession>A0A328BD68</accession>
<feature type="transmembrane region" description="Helical" evidence="1">
    <location>
        <begin position="201"/>
        <end position="224"/>
    </location>
</feature>
<dbReference type="GO" id="GO:0016020">
    <property type="term" value="C:membrane"/>
    <property type="evidence" value="ECO:0007669"/>
    <property type="project" value="InterPro"/>
</dbReference>
<feature type="domain" description="HAMP" evidence="2">
    <location>
        <begin position="225"/>
        <end position="277"/>
    </location>
</feature>
<dbReference type="Proteomes" id="UP000249524">
    <property type="component" value="Unassembled WGS sequence"/>
</dbReference>
<proteinExistence type="predicted"/>
<name>A0A328BD68_9CAUL</name>
<gene>
    <name evidence="3" type="ORF">DJ019_17345</name>
</gene>
<keyword evidence="4" id="KW-1185">Reference proteome</keyword>
<evidence type="ECO:0000256" key="1">
    <source>
        <dbReference type="SAM" id="Phobius"/>
    </source>
</evidence>
<evidence type="ECO:0000259" key="2">
    <source>
        <dbReference type="PROSITE" id="PS50885"/>
    </source>
</evidence>
<protein>
    <submittedName>
        <fullName evidence="3">Histidine kinase</fullName>
    </submittedName>
</protein>
<organism evidence="3 4">
    <name type="scientific">Phenylobacterium kunshanense</name>
    <dbReference type="NCBI Taxonomy" id="1445034"/>
    <lineage>
        <taxon>Bacteria</taxon>
        <taxon>Pseudomonadati</taxon>
        <taxon>Pseudomonadota</taxon>
        <taxon>Alphaproteobacteria</taxon>
        <taxon>Caulobacterales</taxon>
        <taxon>Caulobacteraceae</taxon>
        <taxon>Phenylobacterium</taxon>
    </lineage>
</organism>
<feature type="transmembrane region" description="Helical" evidence="1">
    <location>
        <begin position="12"/>
        <end position="32"/>
    </location>
</feature>
<sequence>MRPDGTPIEALIWRTFTPAIVVLAIALAALVYTRLYETILDGFSRQLVTTSALAGALIDPADHEWLTEAATVRAPADLVEALPAYRRNVEPLRRIRNELGLTYLYTQVLGGTKDVIYVLDATEGEEHSALGAEDELTAETRAGLARVARDDAIYISPIEFQEQWGLLKTAAAPIRNRSGKVVATAGADVNISVIEVATQNALFASALIGAASLAACGIVTLVIVRWVARPIEGLKADALRIAAGDRAPPDQRGGPREVARVRRELSDVATRLIAAMRTSWSDMQTTDHARNRAALESALPPATPVVVTVDGGTRVIWEPADDELASRLEARAMASLAARLAADPALARRWRVLAAPSRGRLRMEAEP</sequence>
<keyword evidence="3" id="KW-0418">Kinase</keyword>
<keyword evidence="1" id="KW-0812">Transmembrane</keyword>
<reference evidence="3 4" key="1">
    <citation type="submission" date="2018-05" db="EMBL/GenBank/DDBJ databases">
        <authorList>
            <person name="Lanie J.A."/>
            <person name="Ng W.-L."/>
            <person name="Kazmierczak K.M."/>
            <person name="Andrzejewski T.M."/>
            <person name="Davidsen T.M."/>
            <person name="Wayne K.J."/>
            <person name="Tettelin H."/>
            <person name="Glass J.I."/>
            <person name="Rusch D."/>
            <person name="Podicherti R."/>
            <person name="Tsui H.-C.T."/>
            <person name="Winkler M.E."/>
        </authorList>
    </citation>
    <scope>NUCLEOTIDE SEQUENCE [LARGE SCALE GENOMIC DNA]</scope>
    <source>
        <strain evidence="3 4">BUT-10</strain>
    </source>
</reference>
<dbReference type="OrthoDB" id="7500139at2"/>